<keyword evidence="1" id="KW-0472">Membrane</keyword>
<name>A0A1J7IC90_9PEZI</name>
<organism evidence="2 3">
    <name type="scientific">Coniochaeta ligniaria NRRL 30616</name>
    <dbReference type="NCBI Taxonomy" id="1408157"/>
    <lineage>
        <taxon>Eukaryota</taxon>
        <taxon>Fungi</taxon>
        <taxon>Dikarya</taxon>
        <taxon>Ascomycota</taxon>
        <taxon>Pezizomycotina</taxon>
        <taxon>Sordariomycetes</taxon>
        <taxon>Sordariomycetidae</taxon>
        <taxon>Coniochaetales</taxon>
        <taxon>Coniochaetaceae</taxon>
        <taxon>Coniochaeta</taxon>
    </lineage>
</organism>
<proteinExistence type="predicted"/>
<dbReference type="InterPro" id="IPR027417">
    <property type="entry name" value="P-loop_NTPase"/>
</dbReference>
<keyword evidence="3" id="KW-1185">Reference proteome</keyword>
<dbReference type="EMBL" id="KV875102">
    <property type="protein sequence ID" value="OIW25070.1"/>
    <property type="molecule type" value="Genomic_DNA"/>
</dbReference>
<sequence length="241" mass="26503">MDLPSGSHALDVSVGIMLIAIHWPVMRPTNPAYIRAKYAVNQPKHTGTFFMEFRTHLDRDDALAGLKDKTEIGVLPDLSAPRLSKRKILKTDKDDHLKECPKTNPDGKQYNKHYKKTNKDDHLKECPMTNPDEGVARVSSLGLYPLYSTLPNTSKKRPSCGSLGIPTAESKTARSTLWFRHHVLGPPIQLKANVLEAAQLRPSDGGARKVIFAMNIVATSLTVLGVVYVIDTGLAQATILG</sequence>
<evidence type="ECO:0000256" key="1">
    <source>
        <dbReference type="SAM" id="Phobius"/>
    </source>
</evidence>
<reference evidence="2 3" key="1">
    <citation type="submission" date="2016-10" db="EMBL/GenBank/DDBJ databases">
        <title>Draft genome sequence of Coniochaeta ligniaria NRRL30616, a lignocellulolytic fungus for bioabatement of inhibitors in plant biomass hydrolysates.</title>
        <authorList>
            <consortium name="DOE Joint Genome Institute"/>
            <person name="Jimenez D.J."/>
            <person name="Hector R.E."/>
            <person name="Riley R."/>
            <person name="Sun H."/>
            <person name="Grigoriev I.V."/>
            <person name="Van Elsas J.D."/>
            <person name="Nichols N.N."/>
        </authorList>
    </citation>
    <scope>NUCLEOTIDE SEQUENCE [LARGE SCALE GENOMIC DNA]</scope>
    <source>
        <strain evidence="2 3">NRRL 30616</strain>
    </source>
</reference>
<gene>
    <name evidence="2" type="ORF">CONLIGDRAFT_684943</name>
</gene>
<evidence type="ECO:0000313" key="2">
    <source>
        <dbReference type="EMBL" id="OIW25070.1"/>
    </source>
</evidence>
<dbReference type="InParanoid" id="A0A1J7IC90"/>
<accession>A0A1J7IC90</accession>
<evidence type="ECO:0000313" key="3">
    <source>
        <dbReference type="Proteomes" id="UP000182658"/>
    </source>
</evidence>
<dbReference type="Proteomes" id="UP000182658">
    <property type="component" value="Unassembled WGS sequence"/>
</dbReference>
<protein>
    <submittedName>
        <fullName evidence="2">Uncharacterized protein</fullName>
    </submittedName>
</protein>
<keyword evidence="1" id="KW-1133">Transmembrane helix</keyword>
<dbReference type="AlphaFoldDB" id="A0A1J7IC90"/>
<keyword evidence="1" id="KW-0812">Transmembrane</keyword>
<feature type="transmembrane region" description="Helical" evidence="1">
    <location>
        <begin position="210"/>
        <end position="230"/>
    </location>
</feature>
<dbReference type="Gene3D" id="3.40.50.300">
    <property type="entry name" value="P-loop containing nucleotide triphosphate hydrolases"/>
    <property type="match status" value="1"/>
</dbReference>